<protein>
    <submittedName>
        <fullName evidence="2">Uncharacterized protein</fullName>
    </submittedName>
</protein>
<evidence type="ECO:0000313" key="2">
    <source>
        <dbReference type="EMBL" id="KAG5462417.1"/>
    </source>
</evidence>
<feature type="region of interest" description="Disordered" evidence="1">
    <location>
        <begin position="1"/>
        <end position="109"/>
    </location>
</feature>
<feature type="compositionally biased region" description="Polar residues" evidence="1">
    <location>
        <begin position="12"/>
        <end position="26"/>
    </location>
</feature>
<dbReference type="EMBL" id="JAEFCI010002167">
    <property type="protein sequence ID" value="KAG5462417.1"/>
    <property type="molecule type" value="Genomic_DNA"/>
</dbReference>
<organism evidence="2 3">
    <name type="scientific">Olpidium bornovanus</name>
    <dbReference type="NCBI Taxonomy" id="278681"/>
    <lineage>
        <taxon>Eukaryota</taxon>
        <taxon>Fungi</taxon>
        <taxon>Fungi incertae sedis</taxon>
        <taxon>Olpidiomycota</taxon>
        <taxon>Olpidiomycotina</taxon>
        <taxon>Olpidiomycetes</taxon>
        <taxon>Olpidiales</taxon>
        <taxon>Olpidiaceae</taxon>
        <taxon>Olpidium</taxon>
    </lineage>
</organism>
<accession>A0A8H7ZZS0</accession>
<comment type="caution">
    <text evidence="2">The sequence shown here is derived from an EMBL/GenBank/DDBJ whole genome shotgun (WGS) entry which is preliminary data.</text>
</comment>
<reference evidence="2 3" key="1">
    <citation type="journal article" name="Sci. Rep.">
        <title>Genome-scale phylogenetic analyses confirm Olpidium as the closest living zoosporic fungus to the non-flagellated, terrestrial fungi.</title>
        <authorList>
            <person name="Chang Y."/>
            <person name="Rochon D."/>
            <person name="Sekimoto S."/>
            <person name="Wang Y."/>
            <person name="Chovatia M."/>
            <person name="Sandor L."/>
            <person name="Salamov A."/>
            <person name="Grigoriev I.V."/>
            <person name="Stajich J.E."/>
            <person name="Spatafora J.W."/>
        </authorList>
    </citation>
    <scope>NUCLEOTIDE SEQUENCE [LARGE SCALE GENOMIC DNA]</scope>
    <source>
        <strain evidence="2">S191</strain>
    </source>
</reference>
<name>A0A8H7ZZS0_9FUNG</name>
<feature type="compositionally biased region" description="Basic and acidic residues" evidence="1">
    <location>
        <begin position="32"/>
        <end position="41"/>
    </location>
</feature>
<evidence type="ECO:0000256" key="1">
    <source>
        <dbReference type="SAM" id="MobiDB-lite"/>
    </source>
</evidence>
<dbReference type="Proteomes" id="UP000673691">
    <property type="component" value="Unassembled WGS sequence"/>
</dbReference>
<proteinExistence type="predicted"/>
<evidence type="ECO:0000313" key="3">
    <source>
        <dbReference type="Proteomes" id="UP000673691"/>
    </source>
</evidence>
<keyword evidence="3" id="KW-1185">Reference proteome</keyword>
<feature type="compositionally biased region" description="Low complexity" evidence="1">
    <location>
        <begin position="70"/>
        <end position="97"/>
    </location>
</feature>
<gene>
    <name evidence="2" type="ORF">BJ554DRAFT_5262</name>
</gene>
<sequence>MAPSSSPPAAWQTGQGQTNAVDSRPQQPEPARPVRLDDCRRAPPGSTPGDSVDKAVARQPPALVSPTEHASPGPRSAAAASAAAAPGPALAVAPGPAKSTGAKKAKHPKPVAVGVKPSVDFVSLVDLQEKAGEEADEMERANAVAIDRINRSSREFWLQLAELNRCPANEDLAQAQAAMCRSLGMTLRKHEPVKAVRLNVAAVVAANAAEMSQ</sequence>
<dbReference type="AlphaFoldDB" id="A0A8H7ZZS0"/>